<dbReference type="UniPathway" id="UPA00378"/>
<name>A0A7G2CFF5_9TRYP</name>
<evidence type="ECO:0000313" key="8">
    <source>
        <dbReference type="EMBL" id="CAD2218269.1"/>
    </source>
</evidence>
<sequence>MDFIRRFLAYAHLESLCGMSSNQLALCQPEGWASWAMTEVVYAEESYRSFLLGIFSFLPIVIVLFLAGFASAPSRHRAAALTLLMFLVLNTVLNRVFKKMVDQPRPPHPAEINSVGKGFPSDHAQFMSFFVVYLIVRGGTTKKRVSRPYVLFYAVMTAIVCYSRVYNGHHTVGQVLAGVGVGAVLGWGCATAVLQRPMRWLVDKCITTIMLWCTGWTAHIV</sequence>
<keyword evidence="4 6" id="KW-1133">Transmembrane helix</keyword>
<feature type="domain" description="Phosphatidic acid phosphatase type 2/haloperoxidase" evidence="7">
    <location>
        <begin position="79"/>
        <end position="190"/>
    </location>
</feature>
<keyword evidence="9" id="KW-1185">Reference proteome</keyword>
<evidence type="ECO:0000256" key="4">
    <source>
        <dbReference type="ARBA" id="ARBA00022989"/>
    </source>
</evidence>
<organism evidence="8 9">
    <name type="scientific">Angomonas deanei</name>
    <dbReference type="NCBI Taxonomy" id="59799"/>
    <lineage>
        <taxon>Eukaryota</taxon>
        <taxon>Discoba</taxon>
        <taxon>Euglenozoa</taxon>
        <taxon>Kinetoplastea</taxon>
        <taxon>Metakinetoplastina</taxon>
        <taxon>Trypanosomatida</taxon>
        <taxon>Trypanosomatidae</taxon>
        <taxon>Strigomonadinae</taxon>
        <taxon>Angomonas</taxon>
    </lineage>
</organism>
<dbReference type="Gene3D" id="1.20.144.10">
    <property type="entry name" value="Phosphatidic acid phosphatase type 2/haloperoxidase"/>
    <property type="match status" value="2"/>
</dbReference>
<proteinExistence type="predicted"/>
<dbReference type="EMBL" id="LR877154">
    <property type="protein sequence ID" value="CAD2218269.1"/>
    <property type="molecule type" value="Genomic_DNA"/>
</dbReference>
<dbReference type="Proteomes" id="UP000515908">
    <property type="component" value="Chromosome 10"/>
</dbReference>
<evidence type="ECO:0000256" key="6">
    <source>
        <dbReference type="SAM" id="Phobius"/>
    </source>
</evidence>
<reference evidence="8 9" key="1">
    <citation type="submission" date="2020-08" db="EMBL/GenBank/DDBJ databases">
        <authorList>
            <person name="Newling K."/>
            <person name="Davey J."/>
            <person name="Forrester S."/>
        </authorList>
    </citation>
    <scope>NUCLEOTIDE SEQUENCE [LARGE SCALE GENOMIC DNA]</scope>
    <source>
        <strain evidence="9">Crithidia deanei Carvalho (ATCC PRA-265)</strain>
    </source>
</reference>
<feature type="transmembrane region" description="Helical" evidence="6">
    <location>
        <begin position="172"/>
        <end position="194"/>
    </location>
</feature>
<evidence type="ECO:0000256" key="1">
    <source>
        <dbReference type="ARBA" id="ARBA00004141"/>
    </source>
</evidence>
<comment type="subcellular location">
    <subcellularLocation>
        <location evidence="1">Membrane</location>
        <topology evidence="1">Multi-pass membrane protein</topology>
    </subcellularLocation>
</comment>
<dbReference type="PANTHER" id="PTHR14969:SF59">
    <property type="entry name" value="DOLICHYLDIPHOSPHATASE"/>
    <property type="match status" value="1"/>
</dbReference>
<evidence type="ECO:0000259" key="7">
    <source>
        <dbReference type="SMART" id="SM00014"/>
    </source>
</evidence>
<dbReference type="GO" id="GO:0042392">
    <property type="term" value="F:sphingosine-1-phosphate phosphatase activity"/>
    <property type="evidence" value="ECO:0007669"/>
    <property type="project" value="TreeGrafter"/>
</dbReference>
<dbReference type="InterPro" id="IPR039667">
    <property type="entry name" value="Dolichyldiphosphatase_PAP2"/>
</dbReference>
<evidence type="ECO:0000313" key="9">
    <source>
        <dbReference type="Proteomes" id="UP000515908"/>
    </source>
</evidence>
<dbReference type="CDD" id="cd03382">
    <property type="entry name" value="PAP2_dolichyldiphosphatase"/>
    <property type="match status" value="1"/>
</dbReference>
<evidence type="ECO:0000256" key="2">
    <source>
        <dbReference type="ARBA" id="ARBA00022692"/>
    </source>
</evidence>
<gene>
    <name evidence="8" type="ORF">ADEAN_000575700</name>
</gene>
<keyword evidence="3" id="KW-0378">Hydrolase</keyword>
<dbReference type="SUPFAM" id="SSF48317">
    <property type="entry name" value="Acid phosphatase/Vanadium-dependent haloperoxidase"/>
    <property type="match status" value="1"/>
</dbReference>
<feature type="transmembrane region" description="Helical" evidence="6">
    <location>
        <begin position="51"/>
        <end position="71"/>
    </location>
</feature>
<dbReference type="InterPro" id="IPR000326">
    <property type="entry name" value="PAP2/HPO"/>
</dbReference>
<feature type="transmembrane region" description="Helical" evidence="6">
    <location>
        <begin position="78"/>
        <end position="97"/>
    </location>
</feature>
<dbReference type="AlphaFoldDB" id="A0A7G2CFF5"/>
<keyword evidence="2 6" id="KW-0812">Transmembrane</keyword>
<evidence type="ECO:0000256" key="3">
    <source>
        <dbReference type="ARBA" id="ARBA00022801"/>
    </source>
</evidence>
<evidence type="ECO:0000256" key="5">
    <source>
        <dbReference type="ARBA" id="ARBA00023136"/>
    </source>
</evidence>
<keyword evidence="5 6" id="KW-0472">Membrane</keyword>
<dbReference type="InterPro" id="IPR036938">
    <property type="entry name" value="PAP2/HPO_sf"/>
</dbReference>
<dbReference type="OrthoDB" id="302705at2759"/>
<dbReference type="PANTHER" id="PTHR14969">
    <property type="entry name" value="SPHINGOSINE-1-PHOSPHATE PHOSPHOHYDROLASE"/>
    <property type="match status" value="1"/>
</dbReference>
<dbReference type="Pfam" id="PF01569">
    <property type="entry name" value="PAP2"/>
    <property type="match status" value="1"/>
</dbReference>
<dbReference type="GO" id="GO:0016020">
    <property type="term" value="C:membrane"/>
    <property type="evidence" value="ECO:0007669"/>
    <property type="project" value="UniProtKB-SubCell"/>
</dbReference>
<dbReference type="VEuPathDB" id="TriTrypDB:ADEAN_000575700"/>
<protein>
    <submittedName>
        <fullName evidence="8">PAP2 superfamily, putative</fullName>
    </submittedName>
</protein>
<accession>A0A7G2CFF5</accession>
<dbReference type="SMART" id="SM00014">
    <property type="entry name" value="acidPPc"/>
    <property type="match status" value="1"/>
</dbReference>
<feature type="transmembrane region" description="Helical" evidence="6">
    <location>
        <begin position="148"/>
        <end position="166"/>
    </location>
</feature>